<organism evidence="1 2">
    <name type="scientific">Sitophilus oryzae</name>
    <name type="common">Rice weevil</name>
    <name type="synonym">Curculio oryzae</name>
    <dbReference type="NCBI Taxonomy" id="7048"/>
    <lineage>
        <taxon>Eukaryota</taxon>
        <taxon>Metazoa</taxon>
        <taxon>Ecdysozoa</taxon>
        <taxon>Arthropoda</taxon>
        <taxon>Hexapoda</taxon>
        <taxon>Insecta</taxon>
        <taxon>Pterygota</taxon>
        <taxon>Neoptera</taxon>
        <taxon>Endopterygota</taxon>
        <taxon>Coleoptera</taxon>
        <taxon>Polyphaga</taxon>
        <taxon>Cucujiformia</taxon>
        <taxon>Curculionidae</taxon>
        <taxon>Dryophthorinae</taxon>
        <taxon>Sitophilus</taxon>
    </lineage>
</organism>
<accession>A0A6J2YG86</accession>
<dbReference type="RefSeq" id="XP_030763003.1">
    <property type="nucleotide sequence ID" value="XM_030907143.1"/>
</dbReference>
<dbReference type="AlphaFoldDB" id="A0A6J2YG86"/>
<dbReference type="Proteomes" id="UP000504635">
    <property type="component" value="Unplaced"/>
</dbReference>
<dbReference type="InParanoid" id="A0A6J2YG86"/>
<keyword evidence="1" id="KW-1185">Reference proteome</keyword>
<evidence type="ECO:0000313" key="2">
    <source>
        <dbReference type="RefSeq" id="XP_030763003.1"/>
    </source>
</evidence>
<reference evidence="2" key="1">
    <citation type="submission" date="2025-08" db="UniProtKB">
        <authorList>
            <consortium name="RefSeq"/>
        </authorList>
    </citation>
    <scope>IDENTIFICATION</scope>
    <source>
        <tissue evidence="2">Gonads</tissue>
    </source>
</reference>
<dbReference type="OrthoDB" id="6766830at2759"/>
<evidence type="ECO:0000313" key="1">
    <source>
        <dbReference type="Proteomes" id="UP000504635"/>
    </source>
</evidence>
<sequence length="218" mass="25445">MHFIEITLAMMVTKVRLNWVQVCCINLLLIQPLRSEYTYGFIKVPHLQNDHDNDNFIENEMVYSPNSADGGDRDINSNYDFSITDEDILDDDSVNKVSRQISSNFENVIDPSFFRKKKNQILCRVQKTFHHHNEAGYEFFPKSYTSYTCQPATTTNIDPTAIASHDVCFVRSNVCTTLQMKRFFLRRNTTNTCWSDLVSMEVNSGCNCLYQYKYRIHI</sequence>
<dbReference type="KEGG" id="soy:115887682"/>
<dbReference type="GeneID" id="115887682"/>
<name>A0A6J2YG86_SITOR</name>
<protein>
    <submittedName>
        <fullName evidence="2">Uncharacterized protein LOC115887682 isoform X1</fullName>
    </submittedName>
</protein>
<proteinExistence type="predicted"/>
<gene>
    <name evidence="2" type="primary">LOC115887682</name>
</gene>